<dbReference type="EMBL" id="APHR01000056">
    <property type="protein sequence ID" value="EMR12444.1"/>
    <property type="molecule type" value="Genomic_DNA"/>
</dbReference>
<dbReference type="STRING" id="1286106.MPL1_10397"/>
<feature type="domain" description="Amine oxidase" evidence="1">
    <location>
        <begin position="11"/>
        <end position="421"/>
    </location>
</feature>
<dbReference type="Gene3D" id="3.50.50.60">
    <property type="entry name" value="FAD/NAD(P)-binding domain"/>
    <property type="match status" value="1"/>
</dbReference>
<dbReference type="PANTHER" id="PTHR42923">
    <property type="entry name" value="PROTOPORPHYRINOGEN OXIDASE"/>
    <property type="match status" value="1"/>
</dbReference>
<dbReference type="AlphaFoldDB" id="M7PPQ2"/>
<dbReference type="InterPro" id="IPR050464">
    <property type="entry name" value="Zeta_carotene_desat/Oxidored"/>
</dbReference>
<dbReference type="Proteomes" id="UP000012019">
    <property type="component" value="Unassembled WGS sequence"/>
</dbReference>
<evidence type="ECO:0000313" key="2">
    <source>
        <dbReference type="EMBL" id="EMR12444.1"/>
    </source>
</evidence>
<dbReference type="NCBIfam" id="TIGR03467">
    <property type="entry name" value="HpnE"/>
    <property type="match status" value="1"/>
</dbReference>
<protein>
    <submittedName>
        <fullName evidence="2">Phytoene desaturase</fullName>
    </submittedName>
</protein>
<dbReference type="PANTHER" id="PTHR42923:SF47">
    <property type="entry name" value="BLR3003 PROTEIN"/>
    <property type="match status" value="1"/>
</dbReference>
<dbReference type="SUPFAM" id="SSF51905">
    <property type="entry name" value="FAD/NAD(P)-binding domain"/>
    <property type="match status" value="1"/>
</dbReference>
<dbReference type="RefSeq" id="WP_009727049.1">
    <property type="nucleotide sequence ID" value="NZ_APHR01000056.1"/>
</dbReference>
<sequence>MKCVVVGAGWSGLAAAVRLSSHGFDVTLLEAAAQPGGRARDVSWGDRVIDNGQHLMIGAYQQMFELIRDVGQNPEALFDRSPLNLVIHSSHYPSLHLNAHSAAPWPLPLLKGLMKSLGIRDFVRLLRFSSRISYHLKNHHSTVLQWCQQTAQSDRLISQLWEPLCLATMNTPINEASAQVFARVLKDSLLTKRAHADLLIAKRSLGSVFPTAAIEYLKARQHEVHFQTRVVSVRCKGNKVIAAETSQGEVFDCDQLILACHADQITRLLPAADQITFNHYPITTIYLQYPADSRLTTPMIGSSGTLSQWLFDRSSYYPGLIAVVISGPGPHMQISSERLVEHVCAEICLLQPQMPAASLESKVIREKKATFACTASIQALRPASQTSLQGLWLAGDHIAHPYPATLEAAISNGISCAQAIIKTAQTVSISQQ</sequence>
<dbReference type="GO" id="GO:0016491">
    <property type="term" value="F:oxidoreductase activity"/>
    <property type="evidence" value="ECO:0007669"/>
    <property type="project" value="InterPro"/>
</dbReference>
<organism evidence="2 3">
    <name type="scientific">Methylophaga lonarensis MPL</name>
    <dbReference type="NCBI Taxonomy" id="1286106"/>
    <lineage>
        <taxon>Bacteria</taxon>
        <taxon>Pseudomonadati</taxon>
        <taxon>Pseudomonadota</taxon>
        <taxon>Gammaproteobacteria</taxon>
        <taxon>Thiotrichales</taxon>
        <taxon>Piscirickettsiaceae</taxon>
        <taxon>Methylophaga</taxon>
    </lineage>
</organism>
<dbReference type="OrthoDB" id="7849608at2"/>
<dbReference type="eggNOG" id="COG1232">
    <property type="taxonomic scope" value="Bacteria"/>
</dbReference>
<evidence type="ECO:0000259" key="1">
    <source>
        <dbReference type="Pfam" id="PF01593"/>
    </source>
</evidence>
<gene>
    <name evidence="2" type="ORF">MPL1_10397</name>
</gene>
<dbReference type="InterPro" id="IPR017830">
    <property type="entry name" value="SQase_HpnE"/>
</dbReference>
<evidence type="ECO:0000313" key="3">
    <source>
        <dbReference type="Proteomes" id="UP000012019"/>
    </source>
</evidence>
<accession>M7PPQ2</accession>
<dbReference type="InterPro" id="IPR036188">
    <property type="entry name" value="FAD/NAD-bd_sf"/>
</dbReference>
<keyword evidence="3" id="KW-1185">Reference proteome</keyword>
<proteinExistence type="predicted"/>
<reference evidence="2 3" key="1">
    <citation type="journal article" date="2013" name="Genome Announc.">
        <title>Draft Genome Sequence of Methylophaga lonarensis MPLT, a Haloalkaliphilic (Non-Methane-Utilizing) Methylotroph.</title>
        <authorList>
            <person name="Shetty S.A."/>
            <person name="Marathe N.P."/>
            <person name="Munot H."/>
            <person name="Antony C.P."/>
            <person name="Dhotre D.P."/>
            <person name="Murrell J.C."/>
            <person name="Shouche Y.S."/>
        </authorList>
    </citation>
    <scope>NUCLEOTIDE SEQUENCE [LARGE SCALE GENOMIC DNA]</scope>
    <source>
        <strain evidence="2 3">MPL</strain>
    </source>
</reference>
<dbReference type="InterPro" id="IPR002937">
    <property type="entry name" value="Amino_oxidase"/>
</dbReference>
<name>M7PPQ2_9GAMM</name>
<dbReference type="PATRIC" id="fig|1286106.3.peg.2078"/>
<dbReference type="Pfam" id="PF01593">
    <property type="entry name" value="Amino_oxidase"/>
    <property type="match status" value="1"/>
</dbReference>
<comment type="caution">
    <text evidence="2">The sequence shown here is derived from an EMBL/GenBank/DDBJ whole genome shotgun (WGS) entry which is preliminary data.</text>
</comment>